<dbReference type="Proteomes" id="UP000257109">
    <property type="component" value="Unassembled WGS sequence"/>
</dbReference>
<feature type="non-terminal residue" evidence="2">
    <location>
        <position position="1"/>
    </location>
</feature>
<evidence type="ECO:0000313" key="3">
    <source>
        <dbReference type="Proteomes" id="UP000257109"/>
    </source>
</evidence>
<organism evidence="2 3">
    <name type="scientific">Mucuna pruriens</name>
    <name type="common">Velvet bean</name>
    <name type="synonym">Dolichos pruriens</name>
    <dbReference type="NCBI Taxonomy" id="157652"/>
    <lineage>
        <taxon>Eukaryota</taxon>
        <taxon>Viridiplantae</taxon>
        <taxon>Streptophyta</taxon>
        <taxon>Embryophyta</taxon>
        <taxon>Tracheophyta</taxon>
        <taxon>Spermatophyta</taxon>
        <taxon>Magnoliopsida</taxon>
        <taxon>eudicotyledons</taxon>
        <taxon>Gunneridae</taxon>
        <taxon>Pentapetalae</taxon>
        <taxon>rosids</taxon>
        <taxon>fabids</taxon>
        <taxon>Fabales</taxon>
        <taxon>Fabaceae</taxon>
        <taxon>Papilionoideae</taxon>
        <taxon>50 kb inversion clade</taxon>
        <taxon>NPAAA clade</taxon>
        <taxon>indigoferoid/millettioid clade</taxon>
        <taxon>Phaseoleae</taxon>
        <taxon>Mucuna</taxon>
    </lineage>
</organism>
<dbReference type="InterPro" id="IPR036854">
    <property type="entry name" value="Photo_II_D1/D2_sf"/>
</dbReference>
<reference evidence="2" key="1">
    <citation type="submission" date="2018-05" db="EMBL/GenBank/DDBJ databases">
        <title>Draft genome of Mucuna pruriens seed.</title>
        <authorList>
            <person name="Nnadi N.E."/>
            <person name="Vos R."/>
            <person name="Hasami M.H."/>
            <person name="Devisetty U.K."/>
            <person name="Aguiy J.C."/>
        </authorList>
    </citation>
    <scope>NUCLEOTIDE SEQUENCE [LARGE SCALE GENOMIC DNA]</scope>
    <source>
        <strain evidence="2">JCA_2017</strain>
    </source>
</reference>
<dbReference type="SUPFAM" id="SSF81483">
    <property type="entry name" value="Bacterial photosystem II reaction centre, L and M subunits"/>
    <property type="match status" value="1"/>
</dbReference>
<dbReference type="AlphaFoldDB" id="A0A371GNC9"/>
<keyword evidence="3" id="KW-1185">Reference proteome</keyword>
<gene>
    <name evidence="2" type="primary">psbA</name>
    <name evidence="2" type="ORF">CR513_25863</name>
</gene>
<proteinExistence type="predicted"/>
<keyword evidence="1" id="KW-1133">Transmembrane helix</keyword>
<dbReference type="OrthoDB" id="143at2759"/>
<dbReference type="GO" id="GO:0009523">
    <property type="term" value="C:photosystem II"/>
    <property type="evidence" value="ECO:0007669"/>
    <property type="project" value="TreeGrafter"/>
</dbReference>
<dbReference type="STRING" id="157652.A0A371GNC9"/>
<dbReference type="PANTHER" id="PTHR33149:SF12">
    <property type="entry name" value="PHOTOSYSTEM II D2 PROTEIN"/>
    <property type="match status" value="1"/>
</dbReference>
<evidence type="ECO:0000256" key="1">
    <source>
        <dbReference type="SAM" id="Phobius"/>
    </source>
</evidence>
<dbReference type="PANTHER" id="PTHR33149">
    <property type="entry name" value="PHOTOSYSTEM II PROTEIN D1"/>
    <property type="match status" value="1"/>
</dbReference>
<evidence type="ECO:0000313" key="2">
    <source>
        <dbReference type="EMBL" id="RDX92075.1"/>
    </source>
</evidence>
<keyword evidence="1" id="KW-0472">Membrane</keyword>
<keyword evidence="1" id="KW-0812">Transmembrane</keyword>
<name>A0A371GNC9_MUCPR</name>
<feature type="transmembrane region" description="Helical" evidence="1">
    <location>
        <begin position="6"/>
        <end position="25"/>
    </location>
</feature>
<accession>A0A371GNC9</accession>
<dbReference type="GO" id="GO:0009772">
    <property type="term" value="P:photosynthetic electron transport in photosystem II"/>
    <property type="evidence" value="ECO:0007669"/>
    <property type="project" value="InterPro"/>
</dbReference>
<dbReference type="EMBL" id="QJKJ01004957">
    <property type="protein sequence ID" value="RDX92075.1"/>
    <property type="molecule type" value="Genomic_DNA"/>
</dbReference>
<dbReference type="GO" id="GO:0009535">
    <property type="term" value="C:chloroplast thylakoid membrane"/>
    <property type="evidence" value="ECO:0007669"/>
    <property type="project" value="TreeGrafter"/>
</dbReference>
<sequence>MKVTNNIVVVIVIWFSALCISNMTFNLNDFHFNQSLVDCQGYAINIWTNIINQANLGKEVMHEQIIIFPLDLITIETSFLNK</sequence>
<protein>
    <submittedName>
        <fullName evidence="2">Photosystem II protein D1</fullName>
    </submittedName>
</protein>
<comment type="caution">
    <text evidence="2">The sequence shown here is derived from an EMBL/GenBank/DDBJ whole genome shotgun (WGS) entry which is preliminary data.</text>
</comment>
<dbReference type="InterPro" id="IPR055266">
    <property type="entry name" value="D1/D2"/>
</dbReference>